<name>A0ABZ2C110_9PROT</name>
<comment type="caution">
    <text evidence="7">Lacks conserved residue(s) required for the propagation of feature annotation.</text>
</comment>
<feature type="domain" description="Glycerol-3-phosphate dehydrogenase NAD-dependent C-terminal" evidence="12">
    <location>
        <begin position="180"/>
        <end position="317"/>
    </location>
</feature>
<feature type="chain" id="PRO_5047550420" description="Glycerol-3-phosphate dehydrogenase [NAD(P)+]" evidence="10">
    <location>
        <begin position="21"/>
        <end position="328"/>
    </location>
</feature>
<evidence type="ECO:0000313" key="13">
    <source>
        <dbReference type="EMBL" id="WVX66147.1"/>
    </source>
</evidence>
<dbReference type="NCBIfam" id="NF000940">
    <property type="entry name" value="PRK00094.1-2"/>
    <property type="match status" value="1"/>
</dbReference>
<feature type="binding site" evidence="7">
    <location>
        <position position="136"/>
    </location>
    <ligand>
        <name>sn-glycerol 3-phosphate</name>
        <dbReference type="ChEBI" id="CHEBI:57597"/>
    </ligand>
</feature>
<evidence type="ECO:0000256" key="5">
    <source>
        <dbReference type="ARBA" id="ARBA00023209"/>
    </source>
</evidence>
<feature type="binding site" evidence="7">
    <location>
        <position position="108"/>
    </location>
    <ligand>
        <name>NADPH</name>
        <dbReference type="ChEBI" id="CHEBI:57783"/>
    </ligand>
</feature>
<dbReference type="InterPro" id="IPR013328">
    <property type="entry name" value="6PGD_dom2"/>
</dbReference>
<keyword evidence="6 7" id="KW-1208">Phospholipid metabolism</keyword>
<accession>A0ABZ2C110</accession>
<dbReference type="PRINTS" id="PR00077">
    <property type="entry name" value="GPDHDRGNASE"/>
</dbReference>
<keyword evidence="7 8" id="KW-0520">NAD</keyword>
<feature type="binding site" evidence="7">
    <location>
        <position position="255"/>
    </location>
    <ligand>
        <name>sn-glycerol 3-phosphate</name>
        <dbReference type="ChEBI" id="CHEBI:57597"/>
    </ligand>
</feature>
<keyword evidence="10" id="KW-0732">Signal</keyword>
<comment type="catalytic activity">
    <reaction evidence="7 9">
        <text>sn-glycerol 3-phosphate + NADP(+) = dihydroxyacetone phosphate + NADPH + H(+)</text>
        <dbReference type="Rhea" id="RHEA:11096"/>
        <dbReference type="ChEBI" id="CHEBI:15378"/>
        <dbReference type="ChEBI" id="CHEBI:57597"/>
        <dbReference type="ChEBI" id="CHEBI:57642"/>
        <dbReference type="ChEBI" id="CHEBI:57783"/>
        <dbReference type="ChEBI" id="CHEBI:58349"/>
        <dbReference type="EC" id="1.1.1.94"/>
    </reaction>
</comment>
<keyword evidence="7" id="KW-0521">NADP</keyword>
<comment type="function">
    <text evidence="7">Catalyzes the reduction of the glycolytic intermediate dihydroxyacetone phosphate (DHAP) to sn-glycerol 3-phosphate (G3P), the key precursor for phospholipid synthesis.</text>
</comment>
<dbReference type="PANTHER" id="PTHR11728:SF1">
    <property type="entry name" value="GLYCEROL-3-PHOSPHATE DEHYDROGENASE [NAD(+)] 2, CHLOROPLASTIC"/>
    <property type="match status" value="1"/>
</dbReference>
<dbReference type="InterPro" id="IPR006168">
    <property type="entry name" value="G3P_DH_NAD-dep"/>
</dbReference>
<dbReference type="PROSITE" id="PS00957">
    <property type="entry name" value="NAD_G3PDH"/>
    <property type="match status" value="1"/>
</dbReference>
<protein>
    <recommendedName>
        <fullName evidence="7">Glycerol-3-phosphate dehydrogenase [NAD(P)+]</fullName>
        <ecNumber evidence="7">1.1.1.94</ecNumber>
    </recommendedName>
    <alternativeName>
        <fullName evidence="7">NAD(P)(+)-dependent glycerol-3-phosphate dehydrogenase</fullName>
    </alternativeName>
    <alternativeName>
        <fullName evidence="7">NAD(P)H-dependent dihydroxyacetone-phosphate reductase</fullName>
    </alternativeName>
</protein>
<reference evidence="13 14" key="1">
    <citation type="journal article" date="2024" name="Environ. Microbiol.">
        <title>Novel evolutionary insights on the interactions of the Holosporales (Alphaproteobacteria) with eukaryotic hosts from comparative genomics.</title>
        <authorList>
            <person name="Giovannini M."/>
            <person name="Petroni G."/>
            <person name="Castelli M."/>
        </authorList>
    </citation>
    <scope>NUCLEOTIDE SEQUENCE [LARGE SCALE GENOMIC DNA]</scope>
    <source>
        <strain evidence="13 14">US_Bl 15I1</strain>
    </source>
</reference>
<dbReference type="EC" id="1.1.1.94" evidence="7"/>
<feature type="binding site" evidence="7">
    <location>
        <position position="255"/>
    </location>
    <ligand>
        <name>NADPH</name>
        <dbReference type="ChEBI" id="CHEBI:57783"/>
    </ligand>
</feature>
<dbReference type="Pfam" id="PF07479">
    <property type="entry name" value="NAD_Gly3P_dh_C"/>
    <property type="match status" value="1"/>
</dbReference>
<comment type="subcellular location">
    <subcellularLocation>
        <location evidence="7">Cytoplasm</location>
    </subcellularLocation>
</comment>
<keyword evidence="7" id="KW-0963">Cytoplasm</keyword>
<dbReference type="HAMAP" id="MF_00394">
    <property type="entry name" value="NAD_Glyc3P_dehydrog"/>
    <property type="match status" value="1"/>
</dbReference>
<evidence type="ECO:0000256" key="9">
    <source>
        <dbReference type="RuleBase" id="RU000439"/>
    </source>
</evidence>
<feature type="binding site" evidence="7">
    <location>
        <position position="256"/>
    </location>
    <ligand>
        <name>sn-glycerol 3-phosphate</name>
        <dbReference type="ChEBI" id="CHEBI:57597"/>
    </ligand>
</feature>
<feature type="binding site" evidence="7">
    <location>
        <position position="244"/>
    </location>
    <ligand>
        <name>sn-glycerol 3-phosphate</name>
        <dbReference type="ChEBI" id="CHEBI:57597"/>
    </ligand>
</feature>
<evidence type="ECO:0000256" key="8">
    <source>
        <dbReference type="RuleBase" id="RU000437"/>
    </source>
</evidence>
<dbReference type="Gene3D" id="3.40.50.720">
    <property type="entry name" value="NAD(P)-binding Rossmann-like Domain"/>
    <property type="match status" value="1"/>
</dbReference>
<feature type="binding site" evidence="7">
    <location>
        <position position="15"/>
    </location>
    <ligand>
        <name>NADPH</name>
        <dbReference type="ChEBI" id="CHEBI:57783"/>
    </ligand>
</feature>
<evidence type="ECO:0000256" key="2">
    <source>
        <dbReference type="ARBA" id="ARBA00022516"/>
    </source>
</evidence>
<dbReference type="PANTHER" id="PTHR11728">
    <property type="entry name" value="GLYCEROL-3-PHOSPHATE DEHYDROGENASE"/>
    <property type="match status" value="1"/>
</dbReference>
<dbReference type="PIRSF" id="PIRSF000114">
    <property type="entry name" value="Glycerol-3-P_dh"/>
    <property type="match status" value="1"/>
</dbReference>
<evidence type="ECO:0000256" key="1">
    <source>
        <dbReference type="ARBA" id="ARBA00011009"/>
    </source>
</evidence>
<feature type="binding site" evidence="7">
    <location>
        <position position="138"/>
    </location>
    <ligand>
        <name>sn-glycerol 3-phosphate</name>
        <dbReference type="ChEBI" id="CHEBI:57597"/>
    </ligand>
</feature>
<dbReference type="InterPro" id="IPR011128">
    <property type="entry name" value="G3P_DH_NAD-dep_N"/>
</dbReference>
<feature type="binding site" evidence="7">
    <location>
        <position position="191"/>
    </location>
    <ligand>
        <name>sn-glycerol 3-phosphate</name>
        <dbReference type="ChEBI" id="CHEBI:57597"/>
    </ligand>
</feature>
<feature type="binding site" evidence="7">
    <location>
        <position position="108"/>
    </location>
    <ligand>
        <name>sn-glycerol 3-phosphate</name>
        <dbReference type="ChEBI" id="CHEBI:57597"/>
    </ligand>
</feature>
<evidence type="ECO:0000259" key="12">
    <source>
        <dbReference type="Pfam" id="PF07479"/>
    </source>
</evidence>
<dbReference type="InterPro" id="IPR036291">
    <property type="entry name" value="NAD(P)-bd_dom_sf"/>
</dbReference>
<feature type="binding site" evidence="7">
    <location>
        <position position="140"/>
    </location>
    <ligand>
        <name>NADPH</name>
        <dbReference type="ChEBI" id="CHEBI:57783"/>
    </ligand>
</feature>
<dbReference type="Proteomes" id="UP001330434">
    <property type="component" value="Chromosome"/>
</dbReference>
<keyword evidence="3 7" id="KW-0560">Oxidoreductase</keyword>
<feature type="active site" description="Proton acceptor" evidence="7">
    <location>
        <position position="191"/>
    </location>
</feature>
<keyword evidence="4 7" id="KW-0443">Lipid metabolism</keyword>
<dbReference type="SUPFAM" id="SSF51735">
    <property type="entry name" value="NAD(P)-binding Rossmann-fold domains"/>
    <property type="match status" value="1"/>
</dbReference>
<dbReference type="Gene3D" id="1.10.1040.10">
    <property type="entry name" value="N-(1-d-carboxylethyl)-l-norvaline Dehydrogenase, domain 2"/>
    <property type="match status" value="1"/>
</dbReference>
<evidence type="ECO:0000313" key="14">
    <source>
        <dbReference type="Proteomes" id="UP001330434"/>
    </source>
</evidence>
<evidence type="ECO:0000256" key="6">
    <source>
        <dbReference type="ARBA" id="ARBA00023264"/>
    </source>
</evidence>
<keyword evidence="2 7" id="KW-0444">Lipid biosynthesis</keyword>
<gene>
    <name evidence="7" type="primary">gpsA</name>
    <name evidence="13" type="ORF">Bealeia1_00320</name>
</gene>
<evidence type="ECO:0000256" key="7">
    <source>
        <dbReference type="HAMAP-Rule" id="MF_00394"/>
    </source>
</evidence>
<dbReference type="RefSeq" id="WP_331256676.1">
    <property type="nucleotide sequence ID" value="NZ_CP133270.1"/>
</dbReference>
<dbReference type="Pfam" id="PF01210">
    <property type="entry name" value="NAD_Gly3P_dh_N"/>
    <property type="match status" value="1"/>
</dbReference>
<evidence type="ECO:0000256" key="10">
    <source>
        <dbReference type="SAM" id="SignalP"/>
    </source>
</evidence>
<keyword evidence="14" id="KW-1185">Reference proteome</keyword>
<feature type="signal peptide" evidence="10">
    <location>
        <begin position="1"/>
        <end position="20"/>
    </location>
</feature>
<evidence type="ECO:0000256" key="4">
    <source>
        <dbReference type="ARBA" id="ARBA00023098"/>
    </source>
</evidence>
<proteinExistence type="inferred from homology"/>
<keyword evidence="7" id="KW-0547">Nucleotide-binding</keyword>
<evidence type="ECO:0000259" key="11">
    <source>
        <dbReference type="Pfam" id="PF01210"/>
    </source>
</evidence>
<dbReference type="InterPro" id="IPR008927">
    <property type="entry name" value="6-PGluconate_DH-like_C_sf"/>
</dbReference>
<evidence type="ECO:0000256" key="3">
    <source>
        <dbReference type="ARBA" id="ARBA00023002"/>
    </source>
</evidence>
<feature type="domain" description="Glycerol-3-phosphate dehydrogenase NAD-dependent N-terminal" evidence="11">
    <location>
        <begin position="7"/>
        <end position="158"/>
    </location>
</feature>
<feature type="binding site" evidence="7">
    <location>
        <position position="278"/>
    </location>
    <ligand>
        <name>NADPH</name>
        <dbReference type="ChEBI" id="CHEBI:57783"/>
    </ligand>
</feature>
<feature type="binding site" evidence="7">
    <location>
        <position position="254"/>
    </location>
    <ligand>
        <name>sn-glycerol 3-phosphate</name>
        <dbReference type="ChEBI" id="CHEBI:57597"/>
    </ligand>
</feature>
<organism evidence="13 14">
    <name type="scientific">Candidatus Bealeia paramacronuclearis</name>
    <dbReference type="NCBI Taxonomy" id="1921001"/>
    <lineage>
        <taxon>Bacteria</taxon>
        <taxon>Pseudomonadati</taxon>
        <taxon>Pseudomonadota</taxon>
        <taxon>Alphaproteobacteria</taxon>
        <taxon>Holosporales</taxon>
        <taxon>Holosporaceae</taxon>
        <taxon>Candidatus Bealeia</taxon>
    </lineage>
</organism>
<comment type="pathway">
    <text evidence="7">Membrane lipid metabolism; glycerophospholipid metabolism.</text>
</comment>
<dbReference type="SUPFAM" id="SSF48179">
    <property type="entry name" value="6-phosphogluconate dehydrogenase C-terminal domain-like"/>
    <property type="match status" value="1"/>
</dbReference>
<dbReference type="InterPro" id="IPR006109">
    <property type="entry name" value="G3P_DH_NAD-dep_C"/>
</dbReference>
<sequence length="328" mass="35313">MKQKYTIGVVGAGAWGTALAMAFSRAQCEVTLWSLNSGLVEAIETRHENTFRLPGISLNPLIKATTDFQDLKPLDVLVLATPAQKLREFLENYSADISNSTPLVLTSKGIELGSGKLLTEIIPEYLPQNPIAILSGPSFAMDVAKKLPTAVTLATTHLEWGQALTHAFSSQYFRPYYSADMIGAQMGGALKNVLAIASGILQGKGFGENARAALITRGLVEIQRLGVTLGANPETFYGLSGVGDLMLSCYSEQSRNMSLGIQLGHGKVLSNEESPLTEGVYTAASLMILAKKHQVEMPICEAVDHIVNHNGNIETTIERLLSRPLKAE</sequence>
<comment type="catalytic activity">
    <reaction evidence="7">
        <text>sn-glycerol 3-phosphate + NAD(+) = dihydroxyacetone phosphate + NADH + H(+)</text>
        <dbReference type="Rhea" id="RHEA:11092"/>
        <dbReference type="ChEBI" id="CHEBI:15378"/>
        <dbReference type="ChEBI" id="CHEBI:57540"/>
        <dbReference type="ChEBI" id="CHEBI:57597"/>
        <dbReference type="ChEBI" id="CHEBI:57642"/>
        <dbReference type="ChEBI" id="CHEBI:57945"/>
        <dbReference type="EC" id="1.1.1.94"/>
    </reaction>
</comment>
<comment type="similarity">
    <text evidence="1 7 8">Belongs to the NAD-dependent glycerol-3-phosphate dehydrogenase family.</text>
</comment>
<keyword evidence="5 7" id="KW-0594">Phospholipid biosynthesis</keyword>
<dbReference type="NCBIfam" id="NF000942">
    <property type="entry name" value="PRK00094.1-4"/>
    <property type="match status" value="1"/>
</dbReference>
<dbReference type="EMBL" id="CP133270">
    <property type="protein sequence ID" value="WVX66147.1"/>
    <property type="molecule type" value="Genomic_DNA"/>
</dbReference>